<sequence length="177" mass="20429">MTVFDQFTELKRDRTIKATIGMSREKFDDLVPAFADAYDQMLQEKLRNKKIKCLPKGGPSGVLDTHEKRLFFVLYYLKTYPTFDVLGFHFKLSAGHAHDFVVLYSEVLNRALESLNVAPKRTVQSRDEFKNVVEKYSNIIVDGTEVACVRPSDDDHQKKRYSGKKKTYRQSSNAHQS</sequence>
<gene>
    <name evidence="3" type="ORF">CKO25_00430</name>
</gene>
<evidence type="ECO:0000313" key="4">
    <source>
        <dbReference type="Proteomes" id="UP001138802"/>
    </source>
</evidence>
<evidence type="ECO:0000313" key="3">
    <source>
        <dbReference type="EMBL" id="MBK1643143.1"/>
    </source>
</evidence>
<evidence type="ECO:0000256" key="1">
    <source>
        <dbReference type="SAM" id="MobiDB-lite"/>
    </source>
</evidence>
<feature type="domain" description="Transposase Helix-turn-helix" evidence="2">
    <location>
        <begin position="67"/>
        <end position="101"/>
    </location>
</feature>
<dbReference type="EMBL" id="NRSD01000001">
    <property type="protein sequence ID" value="MBK1643143.1"/>
    <property type="molecule type" value="Genomic_DNA"/>
</dbReference>
<dbReference type="AlphaFoldDB" id="A0A9X1B7D6"/>
<proteinExistence type="predicted"/>
<name>A0A9X1B7D6_9GAMM</name>
<reference evidence="3 4" key="1">
    <citation type="journal article" date="2020" name="Microorganisms">
        <title>Osmotic Adaptation and Compatible Solute Biosynthesis of Phototrophic Bacteria as Revealed from Genome Analyses.</title>
        <authorList>
            <person name="Imhoff J.F."/>
            <person name="Rahn T."/>
            <person name="Kunzel S."/>
            <person name="Keller A."/>
            <person name="Neulinger S.C."/>
        </authorList>
    </citation>
    <scope>NUCLEOTIDE SEQUENCE [LARGE SCALE GENOMIC DNA]</scope>
    <source>
        <strain evidence="3 4">DSM 21303</strain>
    </source>
</reference>
<feature type="region of interest" description="Disordered" evidence="1">
    <location>
        <begin position="150"/>
        <end position="177"/>
    </location>
</feature>
<accession>A0A9X1B7D6</accession>
<evidence type="ECO:0000259" key="2">
    <source>
        <dbReference type="Pfam" id="PF13613"/>
    </source>
</evidence>
<comment type="caution">
    <text evidence="3">The sequence shown here is derived from an EMBL/GenBank/DDBJ whole genome shotgun (WGS) entry which is preliminary data.</text>
</comment>
<protein>
    <recommendedName>
        <fullName evidence="2">Transposase Helix-turn-helix domain-containing protein</fullName>
    </recommendedName>
</protein>
<feature type="compositionally biased region" description="Basic residues" evidence="1">
    <location>
        <begin position="158"/>
        <end position="168"/>
    </location>
</feature>
<dbReference type="Proteomes" id="UP001138802">
    <property type="component" value="Unassembled WGS sequence"/>
</dbReference>
<keyword evidence="4" id="KW-1185">Reference proteome</keyword>
<dbReference type="RefSeq" id="WP_200385943.1">
    <property type="nucleotide sequence ID" value="NZ_NRSD01000001.1"/>
</dbReference>
<dbReference type="Pfam" id="PF13613">
    <property type="entry name" value="HTH_Tnp_4"/>
    <property type="match status" value="1"/>
</dbReference>
<organism evidence="3 4">
    <name type="scientific">Thiocapsa imhoffii</name>
    <dbReference type="NCBI Taxonomy" id="382777"/>
    <lineage>
        <taxon>Bacteria</taxon>
        <taxon>Pseudomonadati</taxon>
        <taxon>Pseudomonadota</taxon>
        <taxon>Gammaproteobacteria</taxon>
        <taxon>Chromatiales</taxon>
        <taxon>Chromatiaceae</taxon>
        <taxon>Thiocapsa</taxon>
    </lineage>
</organism>
<dbReference type="InterPro" id="IPR027805">
    <property type="entry name" value="Transposase_HTH_dom"/>
</dbReference>